<dbReference type="PANTHER" id="PTHR33258:SF1">
    <property type="entry name" value="TRANSPOSASE INSL FOR INSERTION SEQUENCE ELEMENT IS186A-RELATED"/>
    <property type="match status" value="1"/>
</dbReference>
<dbReference type="InterPro" id="IPR047952">
    <property type="entry name" value="Transpos_IS4"/>
</dbReference>
<comment type="similarity">
    <text evidence="1">Belongs to the transposase 11 family.</text>
</comment>
<dbReference type="NCBIfam" id="NF033592">
    <property type="entry name" value="transpos_IS4_1"/>
    <property type="match status" value="1"/>
</dbReference>
<dbReference type="Pfam" id="PF01609">
    <property type="entry name" value="DDE_Tnp_1"/>
    <property type="match status" value="1"/>
</dbReference>
<sequence length="428" mass="50084">MKNHSNFVKKKLKNIVNEMTGSIENFVRNPSKDFVRNRKLTFENMMILLLSMGGGSIRKELLDFSEYSIKTPTPSAFVQQRNKILPSAFEYLFKEFTSLSNNYKLFRGYRVLAADGSVVNIAHNKDDKSTYTKNSRGKGFNSLHLNALFDLTNKLYVDACIQRRCQKNEHLALTDMIDNSSLAGKVIIIADRGYESYNTLAHIQEKNWNYLFRIKDITSKGMASSFDLPLSGAFDKVIKIKITRRQTKEIKENPKKYKFLPKNSKFDYLELKSPKFYDMSFRVVRFKISDNSYETIITNLDSNQFSPSDLKTLYHMRWGIETAFRELKYAIGMVNFHSKKVDFIKQEIFAKLTMYNFCEMITMNVVISQKQRKHEYQVNFTTAIHICRYFFKCSNKRNLPSVELLIQQNILPVRKGRQDRRKLRAQSP</sequence>
<evidence type="ECO:0000259" key="5">
    <source>
        <dbReference type="Pfam" id="PF01609"/>
    </source>
</evidence>
<evidence type="ECO:0000313" key="7">
    <source>
        <dbReference type="Proteomes" id="UP000430345"/>
    </source>
</evidence>
<accession>A0A6I1MRV8</accession>
<dbReference type="RefSeq" id="WP_152892275.1">
    <property type="nucleotide sequence ID" value="NZ_WHJC01000496.1"/>
</dbReference>
<keyword evidence="4" id="KW-0233">DNA recombination</keyword>
<reference evidence="6 7" key="1">
    <citation type="submission" date="2019-10" db="EMBL/GenBank/DDBJ databases">
        <title>The Genome Sequence of Clostridium tarantellae Isolated from Fish Brain.</title>
        <authorList>
            <person name="Bano L."/>
            <person name="Kiel M."/>
            <person name="Sales G."/>
            <person name="Doxey A.C."/>
            <person name="Mansfield M.J."/>
            <person name="Schiavone M."/>
            <person name="Rossetto O."/>
            <person name="Pirazzini M."/>
            <person name="Dobrindt U."/>
            <person name="Montecucco C."/>
        </authorList>
    </citation>
    <scope>NUCLEOTIDE SEQUENCE [LARGE SCALE GENOMIC DNA]</scope>
    <source>
        <strain evidence="6 7">DSM 3997</strain>
    </source>
</reference>
<gene>
    <name evidence="6" type="ORF">GBZ86_15895</name>
</gene>
<evidence type="ECO:0000256" key="1">
    <source>
        <dbReference type="ARBA" id="ARBA00010075"/>
    </source>
</evidence>
<comment type="caution">
    <text evidence="6">The sequence shown here is derived from an EMBL/GenBank/DDBJ whole genome shotgun (WGS) entry which is preliminary data.</text>
</comment>
<evidence type="ECO:0000256" key="4">
    <source>
        <dbReference type="ARBA" id="ARBA00023172"/>
    </source>
</evidence>
<keyword evidence="2" id="KW-0815">Transposition</keyword>
<dbReference type="InterPro" id="IPR012337">
    <property type="entry name" value="RNaseH-like_sf"/>
</dbReference>
<dbReference type="SUPFAM" id="SSF53098">
    <property type="entry name" value="Ribonuclease H-like"/>
    <property type="match status" value="1"/>
</dbReference>
<dbReference type="AlphaFoldDB" id="A0A6I1MRV8"/>
<feature type="domain" description="Transposase IS4-like" evidence="5">
    <location>
        <begin position="108"/>
        <end position="357"/>
    </location>
</feature>
<evidence type="ECO:0000256" key="2">
    <source>
        <dbReference type="ARBA" id="ARBA00022578"/>
    </source>
</evidence>
<keyword evidence="7" id="KW-1185">Reference proteome</keyword>
<keyword evidence="3" id="KW-0238">DNA-binding</keyword>
<evidence type="ECO:0000256" key="3">
    <source>
        <dbReference type="ARBA" id="ARBA00023125"/>
    </source>
</evidence>
<name>A0A6I1MRV8_9CLOT</name>
<dbReference type="Proteomes" id="UP000430345">
    <property type="component" value="Unassembled WGS sequence"/>
</dbReference>
<dbReference type="GO" id="GO:0004803">
    <property type="term" value="F:transposase activity"/>
    <property type="evidence" value="ECO:0007669"/>
    <property type="project" value="InterPro"/>
</dbReference>
<proteinExistence type="inferred from homology"/>
<dbReference type="GO" id="GO:0006313">
    <property type="term" value="P:DNA transposition"/>
    <property type="evidence" value="ECO:0007669"/>
    <property type="project" value="InterPro"/>
</dbReference>
<organism evidence="6 7">
    <name type="scientific">Clostridium tarantellae</name>
    <dbReference type="NCBI Taxonomy" id="39493"/>
    <lineage>
        <taxon>Bacteria</taxon>
        <taxon>Bacillati</taxon>
        <taxon>Bacillota</taxon>
        <taxon>Clostridia</taxon>
        <taxon>Eubacteriales</taxon>
        <taxon>Clostridiaceae</taxon>
        <taxon>Clostridium</taxon>
    </lineage>
</organism>
<evidence type="ECO:0000313" key="6">
    <source>
        <dbReference type="EMBL" id="MPQ45198.1"/>
    </source>
</evidence>
<feature type="non-terminal residue" evidence="6">
    <location>
        <position position="428"/>
    </location>
</feature>
<dbReference type="EMBL" id="WHJC01000496">
    <property type="protein sequence ID" value="MPQ45198.1"/>
    <property type="molecule type" value="Genomic_DNA"/>
</dbReference>
<protein>
    <submittedName>
        <fullName evidence="6">IS4 family transposase</fullName>
    </submittedName>
</protein>
<dbReference type="GO" id="GO:0003677">
    <property type="term" value="F:DNA binding"/>
    <property type="evidence" value="ECO:0007669"/>
    <property type="project" value="UniProtKB-KW"/>
</dbReference>
<dbReference type="InterPro" id="IPR002559">
    <property type="entry name" value="Transposase_11"/>
</dbReference>
<dbReference type="OrthoDB" id="9794050at2"/>
<dbReference type="PANTHER" id="PTHR33258">
    <property type="entry name" value="TRANSPOSASE INSL FOR INSERTION SEQUENCE ELEMENT IS186A-RELATED"/>
    <property type="match status" value="1"/>
</dbReference>
<dbReference type="Gene3D" id="3.90.350.10">
    <property type="entry name" value="Transposase Inhibitor Protein From Tn5, Chain A, domain 1"/>
    <property type="match status" value="1"/>
</dbReference>